<dbReference type="GO" id="GO:0017108">
    <property type="term" value="F:5'-flap endonuclease activity"/>
    <property type="evidence" value="ECO:0007669"/>
    <property type="project" value="TreeGrafter"/>
</dbReference>
<evidence type="ECO:0000313" key="6">
    <source>
        <dbReference type="EMBL" id="KAK1765539.1"/>
    </source>
</evidence>
<proteinExistence type="predicted"/>
<dbReference type="InterPro" id="IPR006084">
    <property type="entry name" value="XPG/Rad2"/>
</dbReference>
<dbReference type="Pfam" id="PF00752">
    <property type="entry name" value="XPG_N"/>
    <property type="match status" value="1"/>
</dbReference>
<dbReference type="GO" id="GO:0006281">
    <property type="term" value="P:DNA repair"/>
    <property type="evidence" value="ECO:0007669"/>
    <property type="project" value="UniProtKB-ARBA"/>
</dbReference>
<dbReference type="SMART" id="SM00485">
    <property type="entry name" value="XPGN"/>
    <property type="match status" value="1"/>
</dbReference>
<keyword evidence="7" id="KW-1185">Reference proteome</keyword>
<feature type="compositionally biased region" description="Basic and acidic residues" evidence="3">
    <location>
        <begin position="679"/>
        <end position="690"/>
    </location>
</feature>
<dbReference type="GO" id="GO:0008821">
    <property type="term" value="F:crossover junction DNA endonuclease activity"/>
    <property type="evidence" value="ECO:0007669"/>
    <property type="project" value="InterPro"/>
</dbReference>
<dbReference type="Proteomes" id="UP001244011">
    <property type="component" value="Unassembled WGS sequence"/>
</dbReference>
<dbReference type="InterPro" id="IPR037316">
    <property type="entry name" value="Yen1_H3TH"/>
</dbReference>
<dbReference type="InterPro" id="IPR006086">
    <property type="entry name" value="XPG-I_dom"/>
</dbReference>
<keyword evidence="2" id="KW-0378">Hydrolase</keyword>
<name>A0AAJ0FKG8_9PEZI</name>
<feature type="domain" description="XPG-I" evidence="4">
    <location>
        <begin position="109"/>
        <end position="190"/>
    </location>
</feature>
<feature type="domain" description="XPG N-terminal" evidence="5">
    <location>
        <begin position="1"/>
        <end position="95"/>
    </location>
</feature>
<dbReference type="CDD" id="cd09870">
    <property type="entry name" value="PIN_YEN1"/>
    <property type="match status" value="1"/>
</dbReference>
<keyword evidence="1" id="KW-0540">Nuclease</keyword>
<dbReference type="FunFam" id="3.40.50.1010:FF:000051">
    <property type="entry name" value="Rad2-like endonuclease, putative (AFU_orthologue AFUA_3G13260)"/>
    <property type="match status" value="1"/>
</dbReference>
<dbReference type="CDD" id="cd09906">
    <property type="entry name" value="H3TH_YEN1"/>
    <property type="match status" value="1"/>
</dbReference>
<gene>
    <name evidence="6" type="ORF">QBC33DRAFT_544613</name>
</gene>
<feature type="compositionally biased region" description="Polar residues" evidence="3">
    <location>
        <begin position="576"/>
        <end position="614"/>
    </location>
</feature>
<dbReference type="InterPro" id="IPR006085">
    <property type="entry name" value="XPG_DNA_repair_N"/>
</dbReference>
<evidence type="ECO:0000256" key="3">
    <source>
        <dbReference type="SAM" id="MobiDB-lite"/>
    </source>
</evidence>
<feature type="compositionally biased region" description="Basic residues" evidence="3">
    <location>
        <begin position="479"/>
        <end position="490"/>
    </location>
</feature>
<dbReference type="PANTHER" id="PTHR11081">
    <property type="entry name" value="FLAP ENDONUCLEASE FAMILY MEMBER"/>
    <property type="match status" value="1"/>
</dbReference>
<evidence type="ECO:0000256" key="1">
    <source>
        <dbReference type="ARBA" id="ARBA00022722"/>
    </source>
</evidence>
<dbReference type="PANTHER" id="PTHR11081:SF75">
    <property type="entry name" value="ENDONUCLEASE, PUTATIVE (AFU_ORTHOLOGUE AFUA_3G13260)-RELATED"/>
    <property type="match status" value="1"/>
</dbReference>
<protein>
    <recommendedName>
        <fullName evidence="8">XPG-I domain-containing protein</fullName>
    </recommendedName>
</protein>
<feature type="region of interest" description="Disordered" evidence="3">
    <location>
        <begin position="469"/>
        <end position="791"/>
    </location>
</feature>
<dbReference type="Pfam" id="PF00867">
    <property type="entry name" value="XPG_I"/>
    <property type="match status" value="1"/>
</dbReference>
<feature type="compositionally biased region" description="Low complexity" evidence="3">
    <location>
        <begin position="744"/>
        <end position="756"/>
    </location>
</feature>
<evidence type="ECO:0000259" key="5">
    <source>
        <dbReference type="SMART" id="SM00485"/>
    </source>
</evidence>
<reference evidence="6" key="1">
    <citation type="submission" date="2023-06" db="EMBL/GenBank/DDBJ databases">
        <title>Genome-scale phylogeny and comparative genomics of the fungal order Sordariales.</title>
        <authorList>
            <consortium name="Lawrence Berkeley National Laboratory"/>
            <person name="Hensen N."/>
            <person name="Bonometti L."/>
            <person name="Westerberg I."/>
            <person name="Brannstrom I.O."/>
            <person name="Guillou S."/>
            <person name="Cros-Aarteil S."/>
            <person name="Calhoun S."/>
            <person name="Haridas S."/>
            <person name="Kuo A."/>
            <person name="Mondo S."/>
            <person name="Pangilinan J."/>
            <person name="Riley R."/>
            <person name="Labutti K."/>
            <person name="Andreopoulos B."/>
            <person name="Lipzen A."/>
            <person name="Chen C."/>
            <person name="Yanf M."/>
            <person name="Daum C."/>
            <person name="Ng V."/>
            <person name="Clum A."/>
            <person name="Steindorff A."/>
            <person name="Ohm R."/>
            <person name="Martin F."/>
            <person name="Silar P."/>
            <person name="Natvig D."/>
            <person name="Lalanne C."/>
            <person name="Gautier V."/>
            <person name="Ament-Velasquez S.L."/>
            <person name="Kruys A."/>
            <person name="Hutchinson M.I."/>
            <person name="Powell A.J."/>
            <person name="Barry K."/>
            <person name="Miller A.N."/>
            <person name="Grigoriev I.V."/>
            <person name="Debuchy R."/>
            <person name="Gladieux P."/>
            <person name="Thoren M.H."/>
            <person name="Johannesson H."/>
        </authorList>
    </citation>
    <scope>NUCLEOTIDE SEQUENCE</scope>
    <source>
        <strain evidence="6">8032-3</strain>
    </source>
</reference>
<organism evidence="6 7">
    <name type="scientific">Phialemonium atrogriseum</name>
    <dbReference type="NCBI Taxonomy" id="1093897"/>
    <lineage>
        <taxon>Eukaryota</taxon>
        <taxon>Fungi</taxon>
        <taxon>Dikarya</taxon>
        <taxon>Ascomycota</taxon>
        <taxon>Pezizomycotina</taxon>
        <taxon>Sordariomycetes</taxon>
        <taxon>Sordariomycetidae</taxon>
        <taxon>Cephalothecales</taxon>
        <taxon>Cephalothecaceae</taxon>
        <taxon>Phialemonium</taxon>
    </lineage>
</organism>
<dbReference type="AlphaFoldDB" id="A0AAJ0FKG8"/>
<comment type="caution">
    <text evidence="6">The sequence shown here is derived from an EMBL/GenBank/DDBJ whole genome shotgun (WGS) entry which is preliminary data.</text>
</comment>
<dbReference type="Gene3D" id="3.40.50.1010">
    <property type="entry name" value="5'-nuclease"/>
    <property type="match status" value="2"/>
</dbReference>
<dbReference type="InterPro" id="IPR029060">
    <property type="entry name" value="PIN-like_dom_sf"/>
</dbReference>
<dbReference type="GeneID" id="85311658"/>
<evidence type="ECO:0000256" key="2">
    <source>
        <dbReference type="ARBA" id="ARBA00022801"/>
    </source>
</evidence>
<feature type="compositionally biased region" description="Low complexity" evidence="3">
    <location>
        <begin position="615"/>
        <end position="626"/>
    </location>
</feature>
<sequence>MGIKGIYREIGPGKRKSLCKLAVDQLERTGRPFRLAIDISIWQFQVQAARGGANPAIRTLFYRLARLLGHSIQPIFVFDGPNKPAFKRNKRSLGSGDPGAKAMAKRLIRLFGFAVHDAPGEAEAECALLQQQGIVDAVLSEDVDTVMFGCTRTLRNWSSETKGNKTPTHVSVYDTAELRQSESGLDREGMVLVALMSGGDYIPEGIPGCGVKVACEAAKAGLGHSLCRIKMADKQALAEWKGELLHELKTNESGYFRTRHKALVVPESFPNMEVLRYYTHPVVSQQATLDKLRDGFPSKAPVDVIGLREFVRDTFDWAYKIGAIKLIRVLAPNLLVQALVERSEHASAELGDLDAIQQNETSLIKAISSRRIHFSTDATPELRVSYIPASVVQLDLGAEPQEVAVACGREGLALNSDDEFEEDAAENGLEDVPKATSRKIYDPSQPELIWVPESVVKLGVPLAVEDWEDRQRAKESRIKAKSSKKARPKKKDMPAGTLDQWLKVSKPSNTVPEKGAYRLTASSSSPSLPSLPSGRDGPAFRVPSPPLVTLDDTYKETSSTTRSKKSKQSKVPATASLRTAQTNPWTLAGSQSSPRVTKITGSSPGKSSRQPIVISSSPHPNPLSSPQATNMRTRRLQSSPVRNSSVSEPFRSPNSSPKKQRSSPGPERMPSKARRVRDRKRDESESRDKLQNSTQTSIKDYGFLNKARGSRANTKASAQPDVIELSGDETDGGAPLGLLAGESANPGSGLPAAAAGDDPDDPFGPTGPRKEGLMTGEVDADGGAPRLADGSSKKTRLYISRLSDVGYFEEVEVTPEEADRLRNDRGASSASRTILRYSDVSIVDLTSHEA</sequence>
<dbReference type="Gene3D" id="1.10.150.20">
    <property type="entry name" value="5' to 3' exonuclease, C-terminal subdomain"/>
    <property type="match status" value="1"/>
</dbReference>
<dbReference type="FunFam" id="3.40.50.1010:FF:000037">
    <property type="entry name" value="Rad2-like endonuclease, putative (AFU_orthologue AFUA_3G13260)"/>
    <property type="match status" value="1"/>
</dbReference>
<feature type="compositionally biased region" description="Low complexity" evidence="3">
    <location>
        <begin position="522"/>
        <end position="533"/>
    </location>
</feature>
<dbReference type="EMBL" id="MU839015">
    <property type="protein sequence ID" value="KAK1765539.1"/>
    <property type="molecule type" value="Genomic_DNA"/>
</dbReference>
<dbReference type="SUPFAM" id="SSF88723">
    <property type="entry name" value="PIN domain-like"/>
    <property type="match status" value="1"/>
</dbReference>
<evidence type="ECO:0000259" key="4">
    <source>
        <dbReference type="SMART" id="SM00484"/>
    </source>
</evidence>
<evidence type="ECO:0008006" key="8">
    <source>
        <dbReference type="Google" id="ProtNLM"/>
    </source>
</evidence>
<feature type="compositionally biased region" description="Basic and acidic residues" evidence="3">
    <location>
        <begin position="469"/>
        <end position="478"/>
    </location>
</feature>
<evidence type="ECO:0000313" key="7">
    <source>
        <dbReference type="Proteomes" id="UP001244011"/>
    </source>
</evidence>
<dbReference type="SMART" id="SM00484">
    <property type="entry name" value="XPGI"/>
    <property type="match status" value="1"/>
</dbReference>
<feature type="compositionally biased region" description="Polar residues" evidence="3">
    <location>
        <begin position="627"/>
        <end position="657"/>
    </location>
</feature>
<dbReference type="InterPro" id="IPR041177">
    <property type="entry name" value="GEN1_C"/>
</dbReference>
<dbReference type="RefSeq" id="XP_060281752.1">
    <property type="nucleotide sequence ID" value="XM_060428471.1"/>
</dbReference>
<dbReference type="SUPFAM" id="SSF47807">
    <property type="entry name" value="5' to 3' exonuclease, C-terminal subdomain"/>
    <property type="match status" value="1"/>
</dbReference>
<dbReference type="PRINTS" id="PR00853">
    <property type="entry name" value="XPGRADSUPER"/>
</dbReference>
<dbReference type="Pfam" id="PF18380">
    <property type="entry name" value="GEN1_C"/>
    <property type="match status" value="1"/>
</dbReference>
<dbReference type="InterPro" id="IPR036279">
    <property type="entry name" value="5-3_exonuclease_C_sf"/>
</dbReference>
<accession>A0AAJ0FKG8</accession>